<evidence type="ECO:0000313" key="1">
    <source>
        <dbReference type="EMBL" id="KKN98447.1"/>
    </source>
</evidence>
<name>A0A0F9VF90_9ZZZZ</name>
<dbReference type="AlphaFoldDB" id="A0A0F9VF90"/>
<dbReference type="EMBL" id="LAZR01000051">
    <property type="protein sequence ID" value="KKN98447.1"/>
    <property type="molecule type" value="Genomic_DNA"/>
</dbReference>
<proteinExistence type="predicted"/>
<accession>A0A0F9VF90</accession>
<gene>
    <name evidence="1" type="ORF">LCGC14_0145520</name>
</gene>
<reference evidence="1" key="1">
    <citation type="journal article" date="2015" name="Nature">
        <title>Complex archaea that bridge the gap between prokaryotes and eukaryotes.</title>
        <authorList>
            <person name="Spang A."/>
            <person name="Saw J.H."/>
            <person name="Jorgensen S.L."/>
            <person name="Zaremba-Niedzwiedzka K."/>
            <person name="Martijn J."/>
            <person name="Lind A.E."/>
            <person name="van Eijk R."/>
            <person name="Schleper C."/>
            <person name="Guy L."/>
            <person name="Ettema T.J."/>
        </authorList>
    </citation>
    <scope>NUCLEOTIDE SEQUENCE</scope>
</reference>
<sequence>MEDKKNDDEMYYSITRGQARALSDIIHLASSVAGEFSDKSLSTIIGSLGALEKRFDAAFKPGSNLEAFLLTLMRDFDKSNRVIKVEMSIMEGDSKGFPDCDNCFKADECPIKDFKNIMEGDNLSLNIGGPRPTEPNIESLIAAITNHTKKGGCKPN</sequence>
<organism evidence="1">
    <name type="scientific">marine sediment metagenome</name>
    <dbReference type="NCBI Taxonomy" id="412755"/>
    <lineage>
        <taxon>unclassified sequences</taxon>
        <taxon>metagenomes</taxon>
        <taxon>ecological metagenomes</taxon>
    </lineage>
</organism>
<comment type="caution">
    <text evidence="1">The sequence shown here is derived from an EMBL/GenBank/DDBJ whole genome shotgun (WGS) entry which is preliminary data.</text>
</comment>
<protein>
    <submittedName>
        <fullName evidence="1">Uncharacterized protein</fullName>
    </submittedName>
</protein>